<dbReference type="AlphaFoldDB" id="A0A803JHR3"/>
<proteinExistence type="predicted"/>
<dbReference type="Bgee" id="ENSXETG00000032096">
    <property type="expression patterns" value="Expressed in 4-cell stage embryo and 12 other cell types or tissues"/>
</dbReference>
<accession>A0A803JHR3</accession>
<dbReference type="PROSITE" id="PS51450">
    <property type="entry name" value="LRR"/>
    <property type="match status" value="2"/>
</dbReference>
<feature type="compositionally biased region" description="Basic and acidic residues" evidence="3">
    <location>
        <begin position="323"/>
        <end position="339"/>
    </location>
</feature>
<dbReference type="PANTHER" id="PTHR48051:SF64">
    <property type="entry name" value="LEUCINE RICH REPEATS AND CALPONIN HOMOLOGY DOMAIN CONTAINING 4"/>
    <property type="match status" value="1"/>
</dbReference>
<evidence type="ECO:0008006" key="5">
    <source>
        <dbReference type="Google" id="ProtNLM"/>
    </source>
</evidence>
<reference evidence="4" key="1">
    <citation type="journal article" date="2010" name="Science">
        <title>The genome of the Western clawed frog Xenopus tropicalis.</title>
        <authorList>
            <person name="Hellsten U."/>
            <person name="Harland R.M."/>
            <person name="Gilchrist M.J."/>
            <person name="Hendrix D."/>
            <person name="Jurka J."/>
            <person name="Kapitonov V."/>
            <person name="Ovcharenko I."/>
            <person name="Putnam N.H."/>
            <person name="Shu S."/>
            <person name="Taher L."/>
            <person name="Blitz I.L."/>
            <person name="Blumberg B."/>
            <person name="Dichmann D.S."/>
            <person name="Dubchak I."/>
            <person name="Amaya E."/>
            <person name="Detter J.C."/>
            <person name="Fletcher R."/>
            <person name="Gerhard D.S."/>
            <person name="Goodstein D."/>
            <person name="Graves T."/>
            <person name="Grigoriev I.V."/>
            <person name="Grimwood J."/>
            <person name="Kawashima T."/>
            <person name="Lindquist E."/>
            <person name="Lucas S.M."/>
            <person name="Mead P.E."/>
            <person name="Mitros T."/>
            <person name="Ogino H."/>
            <person name="Ohta Y."/>
            <person name="Poliakov A.V."/>
            <person name="Pollet N."/>
            <person name="Robert J."/>
            <person name="Salamov A."/>
            <person name="Sater A.K."/>
            <person name="Schmutz J."/>
            <person name="Terry A."/>
            <person name="Vize P.D."/>
            <person name="Warren W.C."/>
            <person name="Wells D."/>
            <person name="Wills A."/>
            <person name="Wilson R.K."/>
            <person name="Zimmerman L.B."/>
            <person name="Zorn A.M."/>
            <person name="Grainger R."/>
            <person name="Grammer T."/>
            <person name="Khokha M.K."/>
            <person name="Richardson P.M."/>
            <person name="Rokhsar D.S."/>
        </authorList>
    </citation>
    <scope>NUCLEOTIDE SEQUENCE [LARGE SCALE GENOMIC DNA]</scope>
    <source>
        <strain evidence="4">Nigerian</strain>
    </source>
</reference>
<evidence type="ECO:0000313" key="4">
    <source>
        <dbReference type="Ensembl" id="ENSXETP00000107484"/>
    </source>
</evidence>
<evidence type="ECO:0000256" key="2">
    <source>
        <dbReference type="ARBA" id="ARBA00022737"/>
    </source>
</evidence>
<dbReference type="Pfam" id="PF13855">
    <property type="entry name" value="LRR_8"/>
    <property type="match status" value="1"/>
</dbReference>
<organism evidence="4">
    <name type="scientific">Xenopus tropicalis</name>
    <name type="common">Western clawed frog</name>
    <name type="synonym">Silurana tropicalis</name>
    <dbReference type="NCBI Taxonomy" id="8364"/>
    <lineage>
        <taxon>Eukaryota</taxon>
        <taxon>Metazoa</taxon>
        <taxon>Chordata</taxon>
        <taxon>Craniata</taxon>
        <taxon>Vertebrata</taxon>
        <taxon>Euteleostomi</taxon>
        <taxon>Amphibia</taxon>
        <taxon>Batrachia</taxon>
        <taxon>Anura</taxon>
        <taxon>Pipoidea</taxon>
        <taxon>Pipidae</taxon>
        <taxon>Xenopodinae</taxon>
        <taxon>Xenopus</taxon>
        <taxon>Silurana</taxon>
    </lineage>
</organism>
<dbReference type="PANTHER" id="PTHR48051">
    <property type="match status" value="1"/>
</dbReference>
<dbReference type="InterPro" id="IPR001611">
    <property type="entry name" value="Leu-rich_rpt"/>
</dbReference>
<protein>
    <recommendedName>
        <fullName evidence="5">Leucine-rich repeats and calponin homology (CH) domain containing 4</fullName>
    </recommendedName>
</protein>
<keyword evidence="1" id="KW-0433">Leucine-rich repeat</keyword>
<dbReference type="InterPro" id="IPR032675">
    <property type="entry name" value="LRR_dom_sf"/>
</dbReference>
<reference evidence="4" key="2">
    <citation type="submission" date="2021-03" db="UniProtKB">
        <authorList>
            <consortium name="Ensembl"/>
        </authorList>
    </citation>
    <scope>IDENTIFICATION</scope>
</reference>
<feature type="region of interest" description="Disordered" evidence="3">
    <location>
        <begin position="284"/>
        <end position="370"/>
    </location>
</feature>
<dbReference type="Ensembl" id="ENSXETT00000106849">
    <property type="protein sequence ID" value="ENSXETP00000107484"/>
    <property type="gene ID" value="ENSXETG00000032096"/>
</dbReference>
<name>A0A803JHR3_XENTR</name>
<dbReference type="InParanoid" id="A0A803JHR3"/>
<dbReference type="FunFam" id="3.80.10.10:FF:000067">
    <property type="entry name" value="Leucine-rich repeat and calponin homology domain-containing protein 4 isoform 1"/>
    <property type="match status" value="1"/>
</dbReference>
<feature type="compositionally biased region" description="Basic and acidic residues" evidence="3">
    <location>
        <begin position="284"/>
        <end position="301"/>
    </location>
</feature>
<evidence type="ECO:0000256" key="1">
    <source>
        <dbReference type="ARBA" id="ARBA00022614"/>
    </source>
</evidence>
<keyword evidence="2" id="KW-0677">Repeat</keyword>
<dbReference type="SMART" id="SM00369">
    <property type="entry name" value="LRR_TYP"/>
    <property type="match status" value="6"/>
</dbReference>
<feature type="compositionally biased region" description="Basic and acidic residues" evidence="3">
    <location>
        <begin position="358"/>
        <end position="370"/>
    </location>
</feature>
<dbReference type="SUPFAM" id="SSF52058">
    <property type="entry name" value="L domain-like"/>
    <property type="match status" value="1"/>
</dbReference>
<dbReference type="InterPro" id="IPR003591">
    <property type="entry name" value="Leu-rich_rpt_typical-subtyp"/>
</dbReference>
<sequence>MSSASVSDSQMPQPVAVCPPLDLSKNRLSEVPADICQLVSLESLNLYHNCLRFIPPALSNLQVLTHLNISRNLLPSLPPCICRLPLTVLIASNNKLGALPEEIGTMTSLRQLDVSCNDLQALPPQMGSLGCLRDLNARRNQLSALPEELSELPLIRLDLSCNRITHIPVCYRHLRHLQTVILENNPLQYPPAQICLKGKVHIFKYLNIEACSKPVSELGVKLSRPTSLTTCLTEEIYSSRPYGGLDSGFNSVDSGSKRWSGNESADELTDLSLRIAGFAGDSKQLREKLNGTEGDTEHTDVESTNEEEEETKSDCGLQMTPQDKQKPEHHSTPRSEEKTMVSGAAPSPVSPTVGRPDPPTEERRRPETLLLWRERERQQLQQRQEAPRRQSADRKERWVYWQQVGDLVWGGGYIGSKWVPWQGAGILAAGGCPGVGILAAGGCPGGGYIGSKWVTWCGGGILAASGCPGRGQVYWQQVGAQGVGILAAGGCPGGGYIGSKWVTWCGGGILAASGCPGRGRVYWQQVVAQGVGILTASGCPGRWWVYLQQVGAQGVGILAASGCPGRGQVYW</sequence>
<evidence type="ECO:0000256" key="3">
    <source>
        <dbReference type="SAM" id="MobiDB-lite"/>
    </source>
</evidence>
<dbReference type="InterPro" id="IPR050216">
    <property type="entry name" value="LRR_domain-containing"/>
</dbReference>
<dbReference type="Gene3D" id="3.80.10.10">
    <property type="entry name" value="Ribonuclease Inhibitor"/>
    <property type="match status" value="1"/>
</dbReference>
<dbReference type="GeneTree" id="ENSGT00940000158330"/>